<reference evidence="2" key="2">
    <citation type="journal article" date="2023" name="IMA Fungus">
        <title>Comparative genomic study of the Penicillium genus elucidates a diverse pangenome and 15 lateral gene transfer events.</title>
        <authorList>
            <person name="Petersen C."/>
            <person name="Sorensen T."/>
            <person name="Nielsen M.R."/>
            <person name="Sondergaard T.E."/>
            <person name="Sorensen J.L."/>
            <person name="Fitzpatrick D.A."/>
            <person name="Frisvad J.C."/>
            <person name="Nielsen K.L."/>
        </authorList>
    </citation>
    <scope>NUCLEOTIDE SEQUENCE</scope>
    <source>
        <strain evidence="2">IBT 29864</strain>
    </source>
</reference>
<name>A0A9W9SG94_9EURO</name>
<reference evidence="2" key="1">
    <citation type="submission" date="2022-11" db="EMBL/GenBank/DDBJ databases">
        <authorList>
            <person name="Petersen C."/>
        </authorList>
    </citation>
    <scope>NUCLEOTIDE SEQUENCE</scope>
    <source>
        <strain evidence="2">IBT 29864</strain>
    </source>
</reference>
<feature type="chain" id="PRO_5040964064" evidence="1">
    <location>
        <begin position="19"/>
        <end position="115"/>
    </location>
</feature>
<evidence type="ECO:0000313" key="3">
    <source>
        <dbReference type="Proteomes" id="UP001147782"/>
    </source>
</evidence>
<comment type="caution">
    <text evidence="2">The sequence shown here is derived from an EMBL/GenBank/DDBJ whole genome shotgun (WGS) entry which is preliminary data.</text>
</comment>
<evidence type="ECO:0000256" key="1">
    <source>
        <dbReference type="SAM" id="SignalP"/>
    </source>
</evidence>
<evidence type="ECO:0000313" key="2">
    <source>
        <dbReference type="EMBL" id="KAJ5378081.1"/>
    </source>
</evidence>
<protein>
    <submittedName>
        <fullName evidence="2">Uncharacterized protein</fullName>
    </submittedName>
</protein>
<dbReference type="AlphaFoldDB" id="A0A9W9SG94"/>
<organism evidence="2 3">
    <name type="scientific">Penicillium cataractarum</name>
    <dbReference type="NCBI Taxonomy" id="2100454"/>
    <lineage>
        <taxon>Eukaryota</taxon>
        <taxon>Fungi</taxon>
        <taxon>Dikarya</taxon>
        <taxon>Ascomycota</taxon>
        <taxon>Pezizomycotina</taxon>
        <taxon>Eurotiomycetes</taxon>
        <taxon>Eurotiomycetidae</taxon>
        <taxon>Eurotiales</taxon>
        <taxon>Aspergillaceae</taxon>
        <taxon>Penicillium</taxon>
    </lineage>
</organism>
<keyword evidence="3" id="KW-1185">Reference proteome</keyword>
<feature type="signal peptide" evidence="1">
    <location>
        <begin position="1"/>
        <end position="18"/>
    </location>
</feature>
<proteinExistence type="predicted"/>
<dbReference type="GeneID" id="81437598"/>
<dbReference type="OrthoDB" id="3489571at2759"/>
<dbReference type="EMBL" id="JAPZBS010000004">
    <property type="protein sequence ID" value="KAJ5378081.1"/>
    <property type="molecule type" value="Genomic_DNA"/>
</dbReference>
<sequence length="115" mass="12678">MKFTSIPLFLAFSGGALAKLHNVAVCVTDRVSQPVGGTPFSPSYTWSTNYEILPAETKCACDYYRNRHTGDKQWDSCPDCTFDGTYCNSAGWHIGGDEMTYYCEKLCHAQGAEGN</sequence>
<accession>A0A9W9SG94</accession>
<keyword evidence="1" id="KW-0732">Signal</keyword>
<dbReference type="RefSeq" id="XP_056556944.1">
    <property type="nucleotide sequence ID" value="XM_056698419.1"/>
</dbReference>
<gene>
    <name evidence="2" type="ORF">N7496_005490</name>
</gene>
<dbReference type="Proteomes" id="UP001147782">
    <property type="component" value="Unassembled WGS sequence"/>
</dbReference>